<feature type="domain" description="LIM zinc-binding" evidence="7">
    <location>
        <begin position="233"/>
        <end position="293"/>
    </location>
</feature>
<dbReference type="GO" id="GO:0051015">
    <property type="term" value="F:actin filament binding"/>
    <property type="evidence" value="ECO:0007669"/>
    <property type="project" value="TreeGrafter"/>
</dbReference>
<dbReference type="SMART" id="SM00132">
    <property type="entry name" value="LIM"/>
    <property type="match status" value="1"/>
</dbReference>
<dbReference type="SUPFAM" id="SSF57716">
    <property type="entry name" value="Glucocorticoid receptor-like (DNA-binding domain)"/>
    <property type="match status" value="1"/>
</dbReference>
<gene>
    <name evidence="8" type="primary">LOC103176291</name>
</gene>
<accession>A0A4W3GUW2</accession>
<evidence type="ECO:0000313" key="8">
    <source>
        <dbReference type="Ensembl" id="ENSCMIP00000007366.1"/>
    </source>
</evidence>
<reference evidence="8" key="5">
    <citation type="submission" date="2025-09" db="UniProtKB">
        <authorList>
            <consortium name="Ensembl"/>
        </authorList>
    </citation>
    <scope>IDENTIFICATION</scope>
</reference>
<dbReference type="PROSITE" id="PS00478">
    <property type="entry name" value="LIM_DOMAIN_1"/>
    <property type="match status" value="1"/>
</dbReference>
<feature type="compositionally biased region" description="Basic residues" evidence="6">
    <location>
        <begin position="102"/>
        <end position="114"/>
    </location>
</feature>
<evidence type="ECO:0000256" key="2">
    <source>
        <dbReference type="ARBA" id="ARBA00022737"/>
    </source>
</evidence>
<sequence>GGGRGARAPTPSLPVLVHALPRGVGGGAENLRSPRVHSAQPQTHTHTTQTHTAPHTDTAIDTHRHTHHTAPQTHTDIHSPTDTAIDTAPHTDTDIHTTQTHTPHRHTQPHRHTAPHTDTDIHTTQTHTQTHTHTHTTQTQTATQTHTATHTHTHTDTAPTHSPHTPHRHRQLHRHRLTDTDSHTHTHTTQTHSPTHAPHHTDTPQPPRCTAVALPDRCPAARDPLPRCEKMNPLCARCGKIVYPTEKVNCLDKYWHKSCFHCEICRMTLNMKTYKGYEKKPYCNAHYPKQSFTIVADTPENIRLKQQSELQSQVKYKENFEKSRKLGFSIVTDTPEMQRLKRTQEQISNCLTPRAIAIAFSQEHYKEHHVRRRT</sequence>
<organism evidence="8 9">
    <name type="scientific">Callorhinchus milii</name>
    <name type="common">Ghost shark</name>
    <dbReference type="NCBI Taxonomy" id="7868"/>
    <lineage>
        <taxon>Eukaryota</taxon>
        <taxon>Metazoa</taxon>
        <taxon>Chordata</taxon>
        <taxon>Craniata</taxon>
        <taxon>Vertebrata</taxon>
        <taxon>Chondrichthyes</taxon>
        <taxon>Holocephali</taxon>
        <taxon>Chimaeriformes</taxon>
        <taxon>Callorhinchidae</taxon>
        <taxon>Callorhinchus</taxon>
    </lineage>
</organism>
<keyword evidence="2" id="KW-0677">Repeat</keyword>
<evidence type="ECO:0000256" key="4">
    <source>
        <dbReference type="ARBA" id="ARBA00023038"/>
    </source>
</evidence>
<feature type="compositionally biased region" description="Low complexity" evidence="6">
    <location>
        <begin position="187"/>
        <end position="196"/>
    </location>
</feature>
<reference evidence="9" key="3">
    <citation type="journal article" date="2014" name="Nature">
        <title>Elephant shark genome provides unique insights into gnathostome evolution.</title>
        <authorList>
            <consortium name="International Elephant Shark Genome Sequencing Consortium"/>
            <person name="Venkatesh B."/>
            <person name="Lee A.P."/>
            <person name="Ravi V."/>
            <person name="Maurya A.K."/>
            <person name="Lian M.M."/>
            <person name="Swann J.B."/>
            <person name="Ohta Y."/>
            <person name="Flajnik M.F."/>
            <person name="Sutoh Y."/>
            <person name="Kasahara M."/>
            <person name="Hoon S."/>
            <person name="Gangu V."/>
            <person name="Roy S.W."/>
            <person name="Irimia M."/>
            <person name="Korzh V."/>
            <person name="Kondrychyn I."/>
            <person name="Lim Z.W."/>
            <person name="Tay B.H."/>
            <person name="Tohari S."/>
            <person name="Kong K.W."/>
            <person name="Ho S."/>
            <person name="Lorente-Galdos B."/>
            <person name="Quilez J."/>
            <person name="Marques-Bonet T."/>
            <person name="Raney B.J."/>
            <person name="Ingham P.W."/>
            <person name="Tay A."/>
            <person name="Hillier L.W."/>
            <person name="Minx P."/>
            <person name="Boehm T."/>
            <person name="Wilson R.K."/>
            <person name="Brenner S."/>
            <person name="Warren W.C."/>
        </authorList>
    </citation>
    <scope>NUCLEOTIDE SEQUENCE [LARGE SCALE GENOMIC DNA]</scope>
</reference>
<dbReference type="FunFam" id="2.10.110.10:FF:000087">
    <property type="entry name" value="LIM zinc-binding domain-containing Nebulette"/>
    <property type="match status" value="1"/>
</dbReference>
<feature type="compositionally biased region" description="Basic residues" evidence="6">
    <location>
        <begin position="164"/>
        <end position="176"/>
    </location>
</feature>
<keyword evidence="4 5" id="KW-0440">LIM domain</keyword>
<dbReference type="InterPro" id="IPR051759">
    <property type="entry name" value="LIM-SH3_domain_protein"/>
</dbReference>
<dbReference type="Ensembl" id="ENSCMIT00000007590.1">
    <property type="protein sequence ID" value="ENSCMIP00000007366.1"/>
    <property type="gene ID" value="ENSCMIG00000004057.1"/>
</dbReference>
<keyword evidence="1 5" id="KW-0479">Metal-binding</keyword>
<protein>
    <submittedName>
        <fullName evidence="8">Nebulette</fullName>
    </submittedName>
</protein>
<evidence type="ECO:0000259" key="7">
    <source>
        <dbReference type="PROSITE" id="PS50023"/>
    </source>
</evidence>
<feature type="compositionally biased region" description="Low complexity" evidence="6">
    <location>
        <begin position="122"/>
        <end position="163"/>
    </location>
</feature>
<dbReference type="PANTHER" id="PTHR46218:SF3">
    <property type="entry name" value="NEBULETTE"/>
    <property type="match status" value="1"/>
</dbReference>
<feature type="compositionally biased region" description="Polar residues" evidence="6">
    <location>
        <begin position="69"/>
        <end position="84"/>
    </location>
</feature>
<dbReference type="Proteomes" id="UP000314986">
    <property type="component" value="Unassembled WGS sequence"/>
</dbReference>
<dbReference type="PROSITE" id="PS50023">
    <property type="entry name" value="LIM_DOMAIN_2"/>
    <property type="match status" value="1"/>
</dbReference>
<dbReference type="CDD" id="cd09447">
    <property type="entry name" value="LIM_LASP"/>
    <property type="match status" value="1"/>
</dbReference>
<reference evidence="9" key="2">
    <citation type="journal article" date="2007" name="PLoS Biol.">
        <title>Survey sequencing and comparative analysis of the elephant shark (Callorhinchus milii) genome.</title>
        <authorList>
            <person name="Venkatesh B."/>
            <person name="Kirkness E.F."/>
            <person name="Loh Y.H."/>
            <person name="Halpern A.L."/>
            <person name="Lee A.P."/>
            <person name="Johnson J."/>
            <person name="Dandona N."/>
            <person name="Viswanathan L.D."/>
            <person name="Tay A."/>
            <person name="Venter J.C."/>
            <person name="Strausberg R.L."/>
            <person name="Brenner S."/>
        </authorList>
    </citation>
    <scope>NUCLEOTIDE SEQUENCE [LARGE SCALE GENOMIC DNA]</scope>
</reference>
<dbReference type="Pfam" id="PF00412">
    <property type="entry name" value="LIM"/>
    <property type="match status" value="1"/>
</dbReference>
<dbReference type="GO" id="GO:0005925">
    <property type="term" value="C:focal adhesion"/>
    <property type="evidence" value="ECO:0007669"/>
    <property type="project" value="TreeGrafter"/>
</dbReference>
<name>A0A4W3GUW2_CALMI</name>
<dbReference type="InterPro" id="IPR001781">
    <property type="entry name" value="Znf_LIM"/>
</dbReference>
<evidence type="ECO:0000256" key="1">
    <source>
        <dbReference type="ARBA" id="ARBA00022723"/>
    </source>
</evidence>
<reference evidence="9" key="1">
    <citation type="journal article" date="2006" name="Science">
        <title>Ancient noncoding elements conserved in the human genome.</title>
        <authorList>
            <person name="Venkatesh B."/>
            <person name="Kirkness E.F."/>
            <person name="Loh Y.H."/>
            <person name="Halpern A.L."/>
            <person name="Lee A.P."/>
            <person name="Johnson J."/>
            <person name="Dandona N."/>
            <person name="Viswanathan L.D."/>
            <person name="Tay A."/>
            <person name="Venter J.C."/>
            <person name="Strausberg R.L."/>
            <person name="Brenner S."/>
        </authorList>
    </citation>
    <scope>NUCLEOTIDE SEQUENCE [LARGE SCALE GENOMIC DNA]</scope>
</reference>
<dbReference type="Pfam" id="PF00880">
    <property type="entry name" value="Nebulin"/>
    <property type="match status" value="1"/>
</dbReference>
<dbReference type="PROSITE" id="PS51216">
    <property type="entry name" value="NEBULIN"/>
    <property type="match status" value="1"/>
</dbReference>
<proteinExistence type="predicted"/>
<dbReference type="InterPro" id="IPR000900">
    <property type="entry name" value="Nebulin_repeat"/>
</dbReference>
<evidence type="ECO:0000256" key="5">
    <source>
        <dbReference type="PROSITE-ProRule" id="PRU00125"/>
    </source>
</evidence>
<dbReference type="Gene3D" id="2.10.110.10">
    <property type="entry name" value="Cysteine Rich Protein"/>
    <property type="match status" value="1"/>
</dbReference>
<reference evidence="8" key="4">
    <citation type="submission" date="2025-08" db="UniProtKB">
        <authorList>
            <consortium name="Ensembl"/>
        </authorList>
    </citation>
    <scope>IDENTIFICATION</scope>
</reference>
<dbReference type="GO" id="GO:0046872">
    <property type="term" value="F:metal ion binding"/>
    <property type="evidence" value="ECO:0007669"/>
    <property type="project" value="UniProtKB-KW"/>
</dbReference>
<dbReference type="SMART" id="SM00227">
    <property type="entry name" value="NEBU"/>
    <property type="match status" value="2"/>
</dbReference>
<dbReference type="PANTHER" id="PTHR46218">
    <property type="entry name" value="LASP"/>
    <property type="match status" value="1"/>
</dbReference>
<dbReference type="GeneTree" id="ENSGT00940000156390"/>
<feature type="region of interest" description="Disordered" evidence="6">
    <location>
        <begin position="1"/>
        <end position="208"/>
    </location>
</feature>
<dbReference type="AlphaFoldDB" id="A0A4W3GUW2"/>
<dbReference type="GO" id="GO:0005737">
    <property type="term" value="C:cytoplasm"/>
    <property type="evidence" value="ECO:0007669"/>
    <property type="project" value="UniProtKB-ARBA"/>
</dbReference>
<evidence type="ECO:0000256" key="3">
    <source>
        <dbReference type="ARBA" id="ARBA00022833"/>
    </source>
</evidence>
<feature type="compositionally biased region" description="Low complexity" evidence="6">
    <location>
        <begin position="39"/>
        <end position="57"/>
    </location>
</feature>
<keyword evidence="3 5" id="KW-0862">Zinc</keyword>
<evidence type="ECO:0000313" key="9">
    <source>
        <dbReference type="Proteomes" id="UP000314986"/>
    </source>
</evidence>
<keyword evidence="9" id="KW-1185">Reference proteome</keyword>
<evidence type="ECO:0000256" key="6">
    <source>
        <dbReference type="SAM" id="MobiDB-lite"/>
    </source>
</evidence>